<organism evidence="2 3">
    <name type="scientific">Caerostris darwini</name>
    <dbReference type="NCBI Taxonomy" id="1538125"/>
    <lineage>
        <taxon>Eukaryota</taxon>
        <taxon>Metazoa</taxon>
        <taxon>Ecdysozoa</taxon>
        <taxon>Arthropoda</taxon>
        <taxon>Chelicerata</taxon>
        <taxon>Arachnida</taxon>
        <taxon>Araneae</taxon>
        <taxon>Araneomorphae</taxon>
        <taxon>Entelegynae</taxon>
        <taxon>Araneoidea</taxon>
        <taxon>Araneidae</taxon>
        <taxon>Caerostris</taxon>
    </lineage>
</organism>
<comment type="caution">
    <text evidence="2">The sequence shown here is derived from an EMBL/GenBank/DDBJ whole genome shotgun (WGS) entry which is preliminary data.</text>
</comment>
<dbReference type="Proteomes" id="UP001054837">
    <property type="component" value="Unassembled WGS sequence"/>
</dbReference>
<name>A0AAV4MMW8_9ARAC</name>
<evidence type="ECO:0000313" key="3">
    <source>
        <dbReference type="Proteomes" id="UP001054837"/>
    </source>
</evidence>
<reference evidence="2 3" key="1">
    <citation type="submission" date="2021-06" db="EMBL/GenBank/DDBJ databases">
        <title>Caerostris darwini draft genome.</title>
        <authorList>
            <person name="Kono N."/>
            <person name="Arakawa K."/>
        </authorList>
    </citation>
    <scope>NUCLEOTIDE SEQUENCE [LARGE SCALE GENOMIC DNA]</scope>
</reference>
<protein>
    <submittedName>
        <fullName evidence="2">Uncharacterized protein</fullName>
    </submittedName>
</protein>
<keyword evidence="3" id="KW-1185">Reference proteome</keyword>
<evidence type="ECO:0000256" key="1">
    <source>
        <dbReference type="SAM" id="MobiDB-lite"/>
    </source>
</evidence>
<proteinExistence type="predicted"/>
<sequence length="268" mass="30217">MLLLLGAFDRAAKTRVPKRASKQRWEDALTVIANGMPPGAIPNDCVSERGNRKPEVILARFVGGFSYIMQELCLEMWHFRPRGENMSTKGRLQTESQSNSPTSWEDALTVIANGVPSGTIPNDCVSERGKRKPEIILEGFVGGFSYITRELCLEVNLLDYLALLTVEWCFRPRGKNMSTKGRRQTEGQSNSPTSVIVWKSAIPNDCVSERGKERQGSYWQDLDCFRSRSENMSTKERQQTAGQSDSTPPTSVIVWKSEKKARWVFAEF</sequence>
<accession>A0AAV4MMW8</accession>
<feature type="region of interest" description="Disordered" evidence="1">
    <location>
        <begin position="230"/>
        <end position="251"/>
    </location>
</feature>
<dbReference type="EMBL" id="BPLQ01000595">
    <property type="protein sequence ID" value="GIX73245.1"/>
    <property type="molecule type" value="Genomic_DNA"/>
</dbReference>
<gene>
    <name evidence="2" type="ORF">CDAR_601731</name>
</gene>
<feature type="compositionally biased region" description="Polar residues" evidence="1">
    <location>
        <begin position="239"/>
        <end position="250"/>
    </location>
</feature>
<evidence type="ECO:0000313" key="2">
    <source>
        <dbReference type="EMBL" id="GIX73245.1"/>
    </source>
</evidence>
<dbReference type="AlphaFoldDB" id="A0AAV4MMW8"/>